<feature type="non-terminal residue" evidence="1">
    <location>
        <position position="1"/>
    </location>
</feature>
<reference evidence="1 2" key="1">
    <citation type="submission" date="2007-03" db="EMBL/GenBank/DDBJ databases">
        <authorList>
            <person name="Fulton L."/>
            <person name="Clifton S."/>
            <person name="Fulton B."/>
            <person name="Xu J."/>
            <person name="Minx P."/>
            <person name="Pepin K.H."/>
            <person name="Johnson M."/>
            <person name="Thiruvilangam P."/>
            <person name="Bhonagiri V."/>
            <person name="Nash W.E."/>
            <person name="Mardis E.R."/>
            <person name="Wilson R.K."/>
        </authorList>
    </citation>
    <scope>NUCLEOTIDE SEQUENCE [LARGE SCALE GENOMIC DNA]</scope>
    <source>
        <strain evidence="1 2">ATCC 29174</strain>
    </source>
</reference>
<comment type="caution">
    <text evidence="1">The sequence shown here is derived from an EMBL/GenBank/DDBJ whole genome shotgun (WGS) entry which is preliminary data.</text>
</comment>
<organism evidence="1 2">
    <name type="scientific">Blautia obeum ATCC 29174</name>
    <dbReference type="NCBI Taxonomy" id="411459"/>
    <lineage>
        <taxon>Bacteria</taxon>
        <taxon>Bacillati</taxon>
        <taxon>Bacillota</taxon>
        <taxon>Clostridia</taxon>
        <taxon>Lachnospirales</taxon>
        <taxon>Lachnospiraceae</taxon>
        <taxon>Blautia</taxon>
    </lineage>
</organism>
<dbReference type="Proteomes" id="UP000006002">
    <property type="component" value="Unassembled WGS sequence"/>
</dbReference>
<sequence>HFFMFTLSAILKMDLRGIEPLSESLSLAVSPITVAVLTFPWQYAHRQAYCFSSFMIHLPGQSLPGKVSHIVDTRFLMCECIRADEQHLGC</sequence>
<gene>
    <name evidence="1" type="ORF">RUMOBE_02590</name>
</gene>
<accession>A5ZUA7</accession>
<dbReference type="AlphaFoldDB" id="A5ZUA7"/>
<evidence type="ECO:0000313" key="2">
    <source>
        <dbReference type="Proteomes" id="UP000006002"/>
    </source>
</evidence>
<dbReference type="EMBL" id="AAVO02000012">
    <property type="protein sequence ID" value="EDM86687.1"/>
    <property type="molecule type" value="Genomic_DNA"/>
</dbReference>
<evidence type="ECO:0000313" key="1">
    <source>
        <dbReference type="EMBL" id="EDM86687.1"/>
    </source>
</evidence>
<protein>
    <submittedName>
        <fullName evidence="1">Uncharacterized protein</fullName>
    </submittedName>
</protein>
<proteinExistence type="predicted"/>
<name>A5ZUA7_9FIRM</name>
<dbReference type="HOGENOM" id="CLU_2431950_0_0_9"/>
<reference evidence="1 2" key="2">
    <citation type="submission" date="2007-04" db="EMBL/GenBank/DDBJ databases">
        <title>Draft genome sequence of Ruminococcus obeum (ATCC 29174).</title>
        <authorList>
            <person name="Sudarsanam P."/>
            <person name="Ley R."/>
            <person name="Guruge J."/>
            <person name="Turnbaugh P.J."/>
            <person name="Mahowald M."/>
            <person name="Liep D."/>
            <person name="Gordon J."/>
        </authorList>
    </citation>
    <scope>NUCLEOTIDE SEQUENCE [LARGE SCALE GENOMIC DNA]</scope>
    <source>
        <strain evidence="1 2">ATCC 29174</strain>
    </source>
</reference>